<evidence type="ECO:0000256" key="10">
    <source>
        <dbReference type="SAM" id="MobiDB-lite"/>
    </source>
</evidence>
<dbReference type="PANTHER" id="PTHR12064:SF36">
    <property type="entry name" value="DOMAIN-CONTAINING PROTEIN, PUTATIVE, EXPRESSED-RELATED"/>
    <property type="match status" value="1"/>
</dbReference>
<evidence type="ECO:0000313" key="15">
    <source>
        <dbReference type="Proteomes" id="UP000516437"/>
    </source>
</evidence>
<dbReference type="GO" id="GO:0005737">
    <property type="term" value="C:cytoplasm"/>
    <property type="evidence" value="ECO:0007669"/>
    <property type="project" value="TreeGrafter"/>
</dbReference>
<evidence type="ECO:0000259" key="12">
    <source>
        <dbReference type="PROSITE" id="PS51371"/>
    </source>
</evidence>
<dbReference type="InterPro" id="IPR045095">
    <property type="entry name" value="ACDP"/>
</dbReference>
<evidence type="ECO:0000256" key="11">
    <source>
        <dbReference type="SAM" id="Phobius"/>
    </source>
</evidence>
<dbReference type="InterPro" id="IPR046342">
    <property type="entry name" value="CBS_dom_sf"/>
</dbReference>
<comment type="caution">
    <text evidence="14">The sequence shown here is derived from an EMBL/GenBank/DDBJ whole genome shotgun (WGS) entry which is preliminary data.</text>
</comment>
<keyword evidence="3" id="KW-0677">Repeat</keyword>
<evidence type="ECO:0000313" key="14">
    <source>
        <dbReference type="EMBL" id="KAB1220099.1"/>
    </source>
</evidence>
<dbReference type="Gene3D" id="3.10.580.10">
    <property type="entry name" value="CBS-domain"/>
    <property type="match status" value="2"/>
</dbReference>
<dbReference type="Pfam" id="PF01595">
    <property type="entry name" value="CNNM"/>
    <property type="match status" value="1"/>
</dbReference>
<dbReference type="GO" id="GO:0030026">
    <property type="term" value="P:intracellular manganese ion homeostasis"/>
    <property type="evidence" value="ECO:0007669"/>
    <property type="project" value="TreeGrafter"/>
</dbReference>
<accession>A0A6A1W4C7</accession>
<proteinExistence type="predicted"/>
<evidence type="ECO:0000256" key="4">
    <source>
        <dbReference type="ARBA" id="ARBA00022989"/>
    </source>
</evidence>
<dbReference type="PROSITE" id="PS51371">
    <property type="entry name" value="CBS"/>
    <property type="match status" value="1"/>
</dbReference>
<evidence type="ECO:0000256" key="8">
    <source>
        <dbReference type="PROSITE-ProRule" id="PRU00703"/>
    </source>
</evidence>
<organism evidence="14 15">
    <name type="scientific">Morella rubra</name>
    <name type="common">Chinese bayberry</name>
    <dbReference type="NCBI Taxonomy" id="262757"/>
    <lineage>
        <taxon>Eukaryota</taxon>
        <taxon>Viridiplantae</taxon>
        <taxon>Streptophyta</taxon>
        <taxon>Embryophyta</taxon>
        <taxon>Tracheophyta</taxon>
        <taxon>Spermatophyta</taxon>
        <taxon>Magnoliopsida</taxon>
        <taxon>eudicotyledons</taxon>
        <taxon>Gunneridae</taxon>
        <taxon>Pentapetalae</taxon>
        <taxon>rosids</taxon>
        <taxon>fabids</taxon>
        <taxon>Fagales</taxon>
        <taxon>Myricaceae</taxon>
        <taxon>Morella</taxon>
    </lineage>
</organism>
<evidence type="ECO:0000256" key="2">
    <source>
        <dbReference type="ARBA" id="ARBA00022692"/>
    </source>
</evidence>
<keyword evidence="4 9" id="KW-1133">Transmembrane helix</keyword>
<evidence type="ECO:0008006" key="16">
    <source>
        <dbReference type="Google" id="ProtNLM"/>
    </source>
</evidence>
<sequence length="552" mass="60587">MAANDVPCCEPMFWVYLIICVVLVAFAGLMSGLTLGLISLSLVDLEVIAKAGQPQDRKNAEKILPLVKNHHLLLCTLLISNAAAMEALPIFLDSLLPAWAAVLISITMILAFGEIIPQAVCSRYGLSVGAKLSFLVRLLVLVLFPVAYPISKLLDWLLGKGDAALLRRDELKILVDMHGRTAGKGGELTQDETTIIAGALEMTQKTAKDAMTPISEIFSLSIDSRLDEQTMGLILSKGHSRVPIYSGSQRNIIGLILVKNLIKFRPEDETPIKDLVVRRIPRIHDCLPLYDLLNEFQKGHSHMAVVIKSKKGTTDNPEKEAKPGTIKSTIDLNSRQRHGGIKGIDHQQQGQNHKRLKISIASPASIFSSDSETQYPSLDNASLRNSVQSLQSKKWDRREGNILGGGLESLPHDFDAEVVGIITLEDVIEELLQEEILDETDDYVHVDEHRKPSPLRSPAAPSGSRLQRQTSAASPVSSYGHTPLSSCNHSPILRSPISAYLQSPLMRPTLSPSPKRSMPNYPPVFAGGARYSPSLQKVSRMLYEKLRQPDGP</sequence>
<feature type="compositionally biased region" description="Polar residues" evidence="10">
    <location>
        <begin position="464"/>
        <end position="487"/>
    </location>
</feature>
<dbReference type="SUPFAM" id="SSF54631">
    <property type="entry name" value="CBS-domain pair"/>
    <property type="match status" value="1"/>
</dbReference>
<evidence type="ECO:0000256" key="7">
    <source>
        <dbReference type="ARBA" id="ARBA00023180"/>
    </source>
</evidence>
<keyword evidence="6 9" id="KW-0472">Membrane</keyword>
<dbReference type="PROSITE" id="PS51846">
    <property type="entry name" value="CNNM"/>
    <property type="match status" value="1"/>
</dbReference>
<dbReference type="InterPro" id="IPR000644">
    <property type="entry name" value="CBS_dom"/>
</dbReference>
<dbReference type="Proteomes" id="UP000516437">
    <property type="component" value="Chromosome 3"/>
</dbReference>
<feature type="transmembrane region" description="Helical" evidence="11">
    <location>
        <begin position="13"/>
        <end position="40"/>
    </location>
</feature>
<keyword evidence="15" id="KW-1185">Reference proteome</keyword>
<feature type="region of interest" description="Disordered" evidence="10">
    <location>
        <begin position="447"/>
        <end position="487"/>
    </location>
</feature>
<evidence type="ECO:0000259" key="13">
    <source>
        <dbReference type="PROSITE" id="PS51846"/>
    </source>
</evidence>
<keyword evidence="2 9" id="KW-0812">Transmembrane</keyword>
<dbReference type="InterPro" id="IPR002550">
    <property type="entry name" value="CNNM"/>
</dbReference>
<dbReference type="AlphaFoldDB" id="A0A6A1W4C7"/>
<dbReference type="PANTHER" id="PTHR12064">
    <property type="entry name" value="METAL TRANSPORTER CNNM"/>
    <property type="match status" value="1"/>
</dbReference>
<gene>
    <name evidence="14" type="ORF">CJ030_MR3G005586</name>
</gene>
<name>A0A6A1W4C7_9ROSI</name>
<protein>
    <recommendedName>
        <fullName evidence="16">DUF21 domain-containing protein</fullName>
    </recommendedName>
</protein>
<feature type="domain" description="CNNM transmembrane" evidence="13">
    <location>
        <begin position="9"/>
        <end position="192"/>
    </location>
</feature>
<evidence type="ECO:0000256" key="3">
    <source>
        <dbReference type="ARBA" id="ARBA00022737"/>
    </source>
</evidence>
<dbReference type="GO" id="GO:0016020">
    <property type="term" value="C:membrane"/>
    <property type="evidence" value="ECO:0007669"/>
    <property type="project" value="UniProtKB-SubCell"/>
</dbReference>
<dbReference type="InterPro" id="IPR044751">
    <property type="entry name" value="Ion_transp-like_CBS"/>
</dbReference>
<feature type="domain" description="CBS" evidence="12">
    <location>
        <begin position="211"/>
        <end position="272"/>
    </location>
</feature>
<dbReference type="EMBL" id="RXIC02000021">
    <property type="protein sequence ID" value="KAB1220099.1"/>
    <property type="molecule type" value="Genomic_DNA"/>
</dbReference>
<feature type="region of interest" description="Disordered" evidence="10">
    <location>
        <begin position="505"/>
        <end position="530"/>
    </location>
</feature>
<keyword evidence="7" id="KW-0325">Glycoprotein</keyword>
<dbReference type="OrthoDB" id="5353557at2759"/>
<feature type="transmembrane region" description="Helical" evidence="11">
    <location>
        <begin position="128"/>
        <end position="148"/>
    </location>
</feature>
<evidence type="ECO:0000256" key="9">
    <source>
        <dbReference type="PROSITE-ProRule" id="PRU01193"/>
    </source>
</evidence>
<reference evidence="14 15" key="1">
    <citation type="journal article" date="2019" name="Plant Biotechnol. J.">
        <title>The red bayberry genome and genetic basis of sex determination.</title>
        <authorList>
            <person name="Jia H.M."/>
            <person name="Jia H.J."/>
            <person name="Cai Q.L."/>
            <person name="Wang Y."/>
            <person name="Zhao H.B."/>
            <person name="Yang W.F."/>
            <person name="Wang G.Y."/>
            <person name="Li Y.H."/>
            <person name="Zhan D.L."/>
            <person name="Shen Y.T."/>
            <person name="Niu Q.F."/>
            <person name="Chang L."/>
            <person name="Qiu J."/>
            <person name="Zhao L."/>
            <person name="Xie H.B."/>
            <person name="Fu W.Y."/>
            <person name="Jin J."/>
            <person name="Li X.W."/>
            <person name="Jiao Y."/>
            <person name="Zhou C.C."/>
            <person name="Tu T."/>
            <person name="Chai C.Y."/>
            <person name="Gao J.L."/>
            <person name="Fan L.J."/>
            <person name="van de Weg E."/>
            <person name="Wang J.Y."/>
            <person name="Gao Z.S."/>
        </authorList>
    </citation>
    <scope>NUCLEOTIDE SEQUENCE [LARGE SCALE GENOMIC DNA]</scope>
    <source>
        <tissue evidence="14">Leaves</tissue>
    </source>
</reference>
<comment type="subcellular location">
    <subcellularLocation>
        <location evidence="1">Membrane</location>
        <topology evidence="1">Multi-pass membrane protein</topology>
    </subcellularLocation>
</comment>
<evidence type="ECO:0000256" key="1">
    <source>
        <dbReference type="ARBA" id="ARBA00004141"/>
    </source>
</evidence>
<evidence type="ECO:0000256" key="5">
    <source>
        <dbReference type="ARBA" id="ARBA00023122"/>
    </source>
</evidence>
<dbReference type="CDD" id="cd04590">
    <property type="entry name" value="CBS_pair_CorC_HlyC_assoc"/>
    <property type="match status" value="1"/>
</dbReference>
<keyword evidence="5 8" id="KW-0129">CBS domain</keyword>
<dbReference type="GO" id="GO:0010960">
    <property type="term" value="P:magnesium ion homeostasis"/>
    <property type="evidence" value="ECO:0007669"/>
    <property type="project" value="InterPro"/>
</dbReference>
<feature type="transmembrane region" description="Helical" evidence="11">
    <location>
        <begin position="98"/>
        <end position="116"/>
    </location>
</feature>
<evidence type="ECO:0000256" key="6">
    <source>
        <dbReference type="ARBA" id="ARBA00023136"/>
    </source>
</evidence>
<dbReference type="FunFam" id="3.10.580.10:FF:000015">
    <property type="entry name" value="DUF21 domain-containing protein"/>
    <property type="match status" value="1"/>
</dbReference>